<evidence type="ECO:0000256" key="2">
    <source>
        <dbReference type="ARBA" id="ARBA00022487"/>
    </source>
</evidence>
<evidence type="ECO:0000256" key="1">
    <source>
        <dbReference type="ARBA" id="ARBA00005964"/>
    </source>
</evidence>
<dbReference type="AlphaFoldDB" id="A0A834XIP8"/>
<feature type="domain" description="Carboxylesterase type B" evidence="7">
    <location>
        <begin position="601"/>
        <end position="1144"/>
    </location>
</feature>
<proteinExistence type="inferred from homology"/>
<dbReference type="InterPro" id="IPR019826">
    <property type="entry name" value="Carboxylesterase_B_AS"/>
</dbReference>
<dbReference type="InterPro" id="IPR002018">
    <property type="entry name" value="CarbesteraseB"/>
</dbReference>
<keyword evidence="5" id="KW-0325">Glycoprotein</keyword>
<dbReference type="FunFam" id="3.40.50.1820:FF:000092">
    <property type="entry name" value="Carboxylic ester hydrolase"/>
    <property type="match status" value="1"/>
</dbReference>
<dbReference type="Pfam" id="PF00135">
    <property type="entry name" value="COesterase"/>
    <property type="match status" value="2"/>
</dbReference>
<dbReference type="PANTHER" id="PTHR43142">
    <property type="entry name" value="CARBOXYLIC ESTER HYDROLASE"/>
    <property type="match status" value="1"/>
</dbReference>
<keyword evidence="9" id="KW-1185">Reference proteome</keyword>
<dbReference type="PROSITE" id="PS00941">
    <property type="entry name" value="CARBOXYLESTERASE_B_2"/>
    <property type="match status" value="2"/>
</dbReference>
<feature type="signal peptide" evidence="6">
    <location>
        <begin position="1"/>
        <end position="22"/>
    </location>
</feature>
<comment type="similarity">
    <text evidence="1">Belongs to the type-B carboxylesterase/lipase family.</text>
</comment>
<dbReference type="EMBL" id="JACMRX010000006">
    <property type="protein sequence ID" value="KAF7987671.1"/>
    <property type="molecule type" value="Genomic_DNA"/>
</dbReference>
<keyword evidence="2" id="KW-0719">Serine esterase</keyword>
<sequence>MSLITVTIKFLIGAVLCNCALAASPIVRIKNGTLEGAIMKTRNNRNIIGFRGVPYALPPLDELRFQPPKPAASWKGIKSAKNDADICTQRNIYTHQKEVVGVEDCLYLNVYTPKLPDNKHYDVRKNYPVMIWFHGGGWVTGAGHSEFYNPKFLLDHDVILVTVNFRLGPLGFLSTEDMTLPGNQGMKDQAQSIRWVNENIAAFGGDPNRVTIFGESAGGASVHYHMMSKLSRGLFHRGISHSGTALCPWVLTRPGVAKKQAKRLGQYLNCPTDSSKKLLDCLMKKDAVEIIATDKKFQIFDYDPMIPFRPVIEPNHPGAFLSEEPAESLKRGNMVDVPWMTGFNSHEGTIKVAGLYGIKEKQYVKQLNDKFIELGPTTLLFEDTCPQELHVDTVKKIRKFYLNDKPVDESNKFAVIDMYSDAWFNVGGDMAVRDHLETLSSPVYYYYFAYRGVASFSKIFGAPEGDYGVSHADELQYLFPVGEQLFQDTPLSKEDHKVIDVMTSLWYNFANSGNPTPEITKKIPIKWTPVESEELEYLLIEKPNELVMSKNLYPERIKFWQSFPQLRWTFESNRNFKIKDDPSALISLLVICGLSICVKSSPIVEIKNGLLEGTTMQSRYGREFYSFQGIPYAIPPLGKLRFEPPQPAVSWTGIRKSINVPPKCTQKDVFTNQKIVDGQEDCLYLNVYTPELKNSDDKNLPVMVWIHGGAFISGQGFAFGPKYLLDHNIVLVTLNYRLGAIGFLSTGDMVSPGNIGMKDQVLALKWVQENIAAFGGDPNSVTIFGESAGGASVHYHMLSPLSKGLFHRAISQSGNALAPWALSKSKKSTNYAKRLAEHLKCPTKNSIEMINCLREKDAKEIVDAEDAFQIFHWDPAIPFRPIIEPDHPGAFMKDDPIALLKTGQVSDVPWMNGLTSHEGALKAAALAIHYFHNNKKDFISELNEKWSELAPMILLYEHTCPKNLQAKVTSKIREFYFGNKIINENSKSDLINMYTDGWFGVPASRSIKTHLKKFSNPVYFYYFSYKGRYSVSNIYTLFQDYGTYGSKENYGVSHTDDLMYLFPLSKLSFSPDIKQSEEDQQMIDVLTNIWCNFAKHGNPTPKFTPKVPLKWKPVRTQELEYLHIENSKNITMLKNLLHERMKFWESLPHRAAVTISNGQPIIKDEL</sequence>
<accession>A0A834XIP8</accession>
<dbReference type="FunFam" id="3.40.50.1820:FF:000155">
    <property type="entry name" value="Carboxylic ester hydrolase"/>
    <property type="match status" value="1"/>
</dbReference>
<dbReference type="PANTHER" id="PTHR43142:SF1">
    <property type="entry name" value="CARBOXYLIC ESTER HYDROLASE"/>
    <property type="match status" value="1"/>
</dbReference>
<evidence type="ECO:0000256" key="6">
    <source>
        <dbReference type="SAM" id="SignalP"/>
    </source>
</evidence>
<dbReference type="CDD" id="cd00312">
    <property type="entry name" value="Esterase_lipase"/>
    <property type="match status" value="2"/>
</dbReference>
<name>A0A834XIP8_APHGI</name>
<dbReference type="Gene3D" id="3.40.50.1820">
    <property type="entry name" value="alpha/beta hydrolase"/>
    <property type="match status" value="2"/>
</dbReference>
<keyword evidence="3" id="KW-0378">Hydrolase</keyword>
<dbReference type="InterPro" id="IPR019819">
    <property type="entry name" value="Carboxylesterase_B_CS"/>
</dbReference>
<dbReference type="SUPFAM" id="SSF53474">
    <property type="entry name" value="alpha/beta-Hydrolases"/>
    <property type="match status" value="2"/>
</dbReference>
<dbReference type="PROSITE" id="PS00122">
    <property type="entry name" value="CARBOXYLESTERASE_B_1"/>
    <property type="match status" value="2"/>
</dbReference>
<gene>
    <name evidence="8" type="ORF">HCN44_003534</name>
</gene>
<evidence type="ECO:0000313" key="8">
    <source>
        <dbReference type="EMBL" id="KAF7987671.1"/>
    </source>
</evidence>
<evidence type="ECO:0000256" key="4">
    <source>
        <dbReference type="ARBA" id="ARBA00023157"/>
    </source>
</evidence>
<keyword evidence="6" id="KW-0732">Signal</keyword>
<feature type="chain" id="PRO_5032594745" description="Carboxylesterase type B domain-containing protein" evidence="6">
    <location>
        <begin position="23"/>
        <end position="1166"/>
    </location>
</feature>
<dbReference type="GO" id="GO:0052689">
    <property type="term" value="F:carboxylic ester hydrolase activity"/>
    <property type="evidence" value="ECO:0007669"/>
    <property type="project" value="UniProtKB-KW"/>
</dbReference>
<dbReference type="InterPro" id="IPR029058">
    <property type="entry name" value="AB_hydrolase_fold"/>
</dbReference>
<organism evidence="8 9">
    <name type="scientific">Aphidius gifuensis</name>
    <name type="common">Parasitoid wasp</name>
    <dbReference type="NCBI Taxonomy" id="684658"/>
    <lineage>
        <taxon>Eukaryota</taxon>
        <taxon>Metazoa</taxon>
        <taxon>Ecdysozoa</taxon>
        <taxon>Arthropoda</taxon>
        <taxon>Hexapoda</taxon>
        <taxon>Insecta</taxon>
        <taxon>Pterygota</taxon>
        <taxon>Neoptera</taxon>
        <taxon>Endopterygota</taxon>
        <taxon>Hymenoptera</taxon>
        <taxon>Apocrita</taxon>
        <taxon>Ichneumonoidea</taxon>
        <taxon>Braconidae</taxon>
        <taxon>Aphidiinae</taxon>
        <taxon>Aphidius</taxon>
    </lineage>
</organism>
<evidence type="ECO:0000256" key="5">
    <source>
        <dbReference type="ARBA" id="ARBA00023180"/>
    </source>
</evidence>
<reference evidence="8 9" key="1">
    <citation type="submission" date="2020-08" db="EMBL/GenBank/DDBJ databases">
        <title>Aphidius gifuensis genome sequencing and assembly.</title>
        <authorList>
            <person name="Du Z."/>
        </authorList>
    </citation>
    <scope>NUCLEOTIDE SEQUENCE [LARGE SCALE GENOMIC DNA]</scope>
    <source>
        <strain evidence="8">YNYX2018</strain>
        <tissue evidence="8">Adults</tissue>
    </source>
</reference>
<evidence type="ECO:0000313" key="9">
    <source>
        <dbReference type="Proteomes" id="UP000639338"/>
    </source>
</evidence>
<evidence type="ECO:0000256" key="3">
    <source>
        <dbReference type="ARBA" id="ARBA00022801"/>
    </source>
</evidence>
<evidence type="ECO:0000259" key="7">
    <source>
        <dbReference type="Pfam" id="PF00135"/>
    </source>
</evidence>
<comment type="caution">
    <text evidence="8">The sequence shown here is derived from an EMBL/GenBank/DDBJ whole genome shotgun (WGS) entry which is preliminary data.</text>
</comment>
<dbReference type="Proteomes" id="UP000639338">
    <property type="component" value="Unassembled WGS sequence"/>
</dbReference>
<keyword evidence="4" id="KW-1015">Disulfide bond</keyword>
<feature type="domain" description="Carboxylesterase type B" evidence="7">
    <location>
        <begin position="24"/>
        <end position="560"/>
    </location>
</feature>
<protein>
    <recommendedName>
        <fullName evidence="7">Carboxylesterase type B domain-containing protein</fullName>
    </recommendedName>
</protein>
<dbReference type="OrthoDB" id="19653at2759"/>